<dbReference type="EMBL" id="NATQ01000063">
    <property type="protein sequence ID" value="OQX90367.1"/>
    <property type="molecule type" value="Genomic_DNA"/>
</dbReference>
<name>A0A1W9S157_9BACT</name>
<organism evidence="1 2">
    <name type="scientific">Candidatus Coatesbacteria bacterium 4484_99</name>
    <dbReference type="NCBI Taxonomy" id="1970774"/>
    <lineage>
        <taxon>Bacteria</taxon>
        <taxon>Candidatus Coatesiibacteriota</taxon>
    </lineage>
</organism>
<evidence type="ECO:0008006" key="3">
    <source>
        <dbReference type="Google" id="ProtNLM"/>
    </source>
</evidence>
<proteinExistence type="predicted"/>
<protein>
    <recommendedName>
        <fullName evidence="3">DUF4159 domain-containing protein</fullName>
    </recommendedName>
</protein>
<dbReference type="AlphaFoldDB" id="A0A1W9S157"/>
<comment type="caution">
    <text evidence="1">The sequence shown here is derived from an EMBL/GenBank/DDBJ whole genome shotgun (WGS) entry which is preliminary data.</text>
</comment>
<evidence type="ECO:0000313" key="1">
    <source>
        <dbReference type="EMBL" id="OQX90367.1"/>
    </source>
</evidence>
<accession>A0A1W9S157</accession>
<evidence type="ECO:0000313" key="2">
    <source>
        <dbReference type="Proteomes" id="UP000192611"/>
    </source>
</evidence>
<sequence>MSCNAFRAAKSTSYRTLIMLTLLICFGSAFSTDFLIWDNDTGGTFTDPEDTDNTIGSEYWIENTLTALGYTVDTTTSLPDDLSQYMAIFALFGFYPYNGTLDAGDEEALITYLQNGGALYIEGCDFAFAYGSTELFSYTGAKFENDGRYYTEGNVNFANGVNGTMLEGISMQYYAYQTELPDNYVDEISAETGTLAMVSLRAGIQSNGRVILNRIPYRIIYSSFIFSTLKDGEGGNTKENLMNKYLTYLTQSGEYIENSSIGVIRSLFR</sequence>
<dbReference type="Proteomes" id="UP000192611">
    <property type="component" value="Unassembled WGS sequence"/>
</dbReference>
<reference evidence="2" key="1">
    <citation type="submission" date="2017-03" db="EMBL/GenBank/DDBJ databases">
        <title>Novel pathways for hydrocarbon cycling and metabolic interdependencies in hydrothermal sediment communities.</title>
        <authorList>
            <person name="Dombrowski N."/>
            <person name="Seitz K."/>
            <person name="Teske A."/>
            <person name="Baker B."/>
        </authorList>
    </citation>
    <scope>NUCLEOTIDE SEQUENCE [LARGE SCALE GENOMIC DNA]</scope>
</reference>
<gene>
    <name evidence="1" type="ORF">B6D57_03515</name>
</gene>